<feature type="transmembrane region" description="Helical" evidence="1">
    <location>
        <begin position="12"/>
        <end position="32"/>
    </location>
</feature>
<dbReference type="Proteomes" id="UP000594459">
    <property type="component" value="Chromosome"/>
</dbReference>
<evidence type="ECO:0000313" key="2">
    <source>
        <dbReference type="EMBL" id="QPD00353.1"/>
    </source>
</evidence>
<evidence type="ECO:0000313" key="3">
    <source>
        <dbReference type="Proteomes" id="UP000594459"/>
    </source>
</evidence>
<gene>
    <name evidence="2" type="ORF">IRL76_02480</name>
</gene>
<dbReference type="AlphaFoldDB" id="A0A7S8IVV6"/>
<evidence type="ECO:0000256" key="1">
    <source>
        <dbReference type="SAM" id="Phobius"/>
    </source>
</evidence>
<keyword evidence="1" id="KW-0812">Transmembrane</keyword>
<sequence>MRKEFTGRHMTAILVVGFGIVFAVNFTMAALATEGFGGVVVENSYVASQKYNGWLEEAREQDKLGYNAEIARDNDGHLVVSTTDVPNFATASAEIRRPLGTPDARTVKFERSGPDEFRSSDPIPAGRWTVRLTLRNSGKVWAREAHIS</sequence>
<dbReference type="KEGG" id="qso:IRL76_02480"/>
<organism evidence="2 3">
    <name type="scientific">Qipengyuania soli</name>
    <dbReference type="NCBI Taxonomy" id="2782568"/>
    <lineage>
        <taxon>Bacteria</taxon>
        <taxon>Pseudomonadati</taxon>
        <taxon>Pseudomonadota</taxon>
        <taxon>Alphaproteobacteria</taxon>
        <taxon>Sphingomonadales</taxon>
        <taxon>Erythrobacteraceae</taxon>
        <taxon>Qipengyuania</taxon>
    </lineage>
</organism>
<dbReference type="EMBL" id="CP064654">
    <property type="protein sequence ID" value="QPD00353.1"/>
    <property type="molecule type" value="Genomic_DNA"/>
</dbReference>
<proteinExistence type="predicted"/>
<dbReference type="InterPro" id="IPR008620">
    <property type="entry name" value="FixH"/>
</dbReference>
<keyword evidence="1" id="KW-1133">Transmembrane helix</keyword>
<reference evidence="2 3" key="1">
    <citation type="submission" date="2020-11" db="EMBL/GenBank/DDBJ databases">
        <title>The genome sequence of Erythrobacter sp. 6D36.</title>
        <authorList>
            <person name="Liu Y."/>
        </authorList>
    </citation>
    <scope>NUCLEOTIDE SEQUENCE [LARGE SCALE GENOMIC DNA]</scope>
    <source>
        <strain evidence="2 3">6D36</strain>
    </source>
</reference>
<keyword evidence="1" id="KW-0472">Membrane</keyword>
<keyword evidence="3" id="KW-1185">Reference proteome</keyword>
<name>A0A7S8IVV6_9SPHN</name>
<accession>A0A7S8IVV6</accession>
<dbReference type="Pfam" id="PF05751">
    <property type="entry name" value="FixH"/>
    <property type="match status" value="1"/>
</dbReference>
<protein>
    <submittedName>
        <fullName evidence="2">FixH family protein</fullName>
    </submittedName>
</protein>